<evidence type="ECO:0000313" key="3">
    <source>
        <dbReference type="Proteomes" id="UP000574931"/>
    </source>
</evidence>
<evidence type="ECO:0000256" key="1">
    <source>
        <dbReference type="SAM" id="Phobius"/>
    </source>
</evidence>
<name>A0A849KKW9_9HYPH</name>
<keyword evidence="1" id="KW-0472">Membrane</keyword>
<evidence type="ECO:0000313" key="2">
    <source>
        <dbReference type="EMBL" id="NNU62455.1"/>
    </source>
</evidence>
<accession>A0A849KKW9</accession>
<keyword evidence="3" id="KW-1185">Reference proteome</keyword>
<comment type="caution">
    <text evidence="2">The sequence shown here is derived from an EMBL/GenBank/DDBJ whole genome shotgun (WGS) entry which is preliminary data.</text>
</comment>
<organism evidence="2 3">
    <name type="scientific">Ochrobactrum soli</name>
    <dbReference type="NCBI Taxonomy" id="2448455"/>
    <lineage>
        <taxon>Bacteria</taxon>
        <taxon>Pseudomonadati</taxon>
        <taxon>Pseudomonadota</taxon>
        <taxon>Alphaproteobacteria</taxon>
        <taxon>Hyphomicrobiales</taxon>
        <taxon>Brucellaceae</taxon>
        <taxon>Brucella/Ochrobactrum group</taxon>
        <taxon>Ochrobactrum</taxon>
    </lineage>
</organism>
<protein>
    <recommendedName>
        <fullName evidence="4">SMODS and SLOG-associating 2TM effector domain-containing protein</fullName>
    </recommendedName>
</protein>
<feature type="transmembrane region" description="Helical" evidence="1">
    <location>
        <begin position="30"/>
        <end position="48"/>
    </location>
</feature>
<keyword evidence="1" id="KW-1133">Transmembrane helix</keyword>
<sequence length="189" mass="22066">MNFEDVRFNVLRNALYHTAMRRHFEKWNRWFNFLVVLLGAAAIADALGRWGIPPYVVGTAIAGIGAAQLAFNFGGNASLHQQLQRDYYNLLADMDGSLNYSDEDVAKWYSSMIRITGDEPPTMRTVDAKAYNDAIDATERQRDERLYIPFLHWLFEFWFSSEGYTFEKLAERKSRIGARKVRRKLIWKR</sequence>
<proteinExistence type="predicted"/>
<dbReference type="Proteomes" id="UP000574931">
    <property type="component" value="Unassembled WGS sequence"/>
</dbReference>
<feature type="transmembrane region" description="Helical" evidence="1">
    <location>
        <begin position="54"/>
        <end position="75"/>
    </location>
</feature>
<dbReference type="RefSeq" id="WP_171318904.1">
    <property type="nucleotide sequence ID" value="NZ_JABFCY010000014.1"/>
</dbReference>
<keyword evidence="1" id="KW-0812">Transmembrane</keyword>
<gene>
    <name evidence="2" type="ORF">HKX02_19665</name>
</gene>
<reference evidence="2 3" key="1">
    <citation type="submission" date="2020-05" db="EMBL/GenBank/DDBJ databases">
        <title>Draft Genome Sequence of Ochrobactrum soli Isolated from Stable Fly Gut.</title>
        <authorList>
            <person name="Pileggi M.T."/>
            <person name="Vazhakkala L.J."/>
            <person name="Wong C.N."/>
        </authorList>
    </citation>
    <scope>NUCLEOTIDE SEQUENCE [LARGE SCALE GENOMIC DNA]</scope>
    <source>
        <strain evidence="2 3">MTP-C0764</strain>
    </source>
</reference>
<dbReference type="EMBL" id="JABFCY010000014">
    <property type="protein sequence ID" value="NNU62455.1"/>
    <property type="molecule type" value="Genomic_DNA"/>
</dbReference>
<evidence type="ECO:0008006" key="4">
    <source>
        <dbReference type="Google" id="ProtNLM"/>
    </source>
</evidence>
<dbReference type="AlphaFoldDB" id="A0A849KKW9"/>